<name>A0A4S3M7U2_9RHOB</name>
<dbReference type="Gene3D" id="2.40.50.1020">
    <property type="entry name" value="LytTr DNA-binding domain"/>
    <property type="match status" value="1"/>
</dbReference>
<dbReference type="AlphaFoldDB" id="A0A4S3M7U2"/>
<dbReference type="EMBL" id="SSMD01000006">
    <property type="protein sequence ID" value="THD72922.1"/>
    <property type="molecule type" value="Genomic_DNA"/>
</dbReference>
<organism evidence="3 4">
    <name type="scientific">Thalassobius vesicularis</name>
    <dbReference type="NCBI Taxonomy" id="1294297"/>
    <lineage>
        <taxon>Bacteria</taxon>
        <taxon>Pseudomonadati</taxon>
        <taxon>Pseudomonadota</taxon>
        <taxon>Alphaproteobacteria</taxon>
        <taxon>Rhodobacterales</taxon>
        <taxon>Roseobacteraceae</taxon>
        <taxon>Thalassovita</taxon>
    </lineage>
</organism>
<accession>A0A4S3M7U2</accession>
<feature type="domain" description="HTH LytTR-type" evidence="2">
    <location>
        <begin position="164"/>
        <end position="251"/>
    </location>
</feature>
<evidence type="ECO:0000313" key="3">
    <source>
        <dbReference type="EMBL" id="THD72922.1"/>
    </source>
</evidence>
<keyword evidence="1" id="KW-0812">Transmembrane</keyword>
<dbReference type="GO" id="GO:0003677">
    <property type="term" value="F:DNA binding"/>
    <property type="evidence" value="ECO:0007669"/>
    <property type="project" value="InterPro"/>
</dbReference>
<comment type="caution">
    <text evidence="3">The sequence shown here is derived from an EMBL/GenBank/DDBJ whole genome shotgun (WGS) entry which is preliminary data.</text>
</comment>
<feature type="transmembrane region" description="Helical" evidence="1">
    <location>
        <begin position="111"/>
        <end position="131"/>
    </location>
</feature>
<keyword evidence="1" id="KW-0472">Membrane</keyword>
<protein>
    <submittedName>
        <fullName evidence="3">LytTR family transcriptional regulator</fullName>
    </submittedName>
</protein>
<evidence type="ECO:0000256" key="1">
    <source>
        <dbReference type="SAM" id="Phobius"/>
    </source>
</evidence>
<dbReference type="OrthoDB" id="7028951at2"/>
<evidence type="ECO:0000259" key="2">
    <source>
        <dbReference type="PROSITE" id="PS50930"/>
    </source>
</evidence>
<feature type="transmembrane region" description="Helical" evidence="1">
    <location>
        <begin position="82"/>
        <end position="105"/>
    </location>
</feature>
<keyword evidence="1" id="KW-1133">Transmembrane helix</keyword>
<dbReference type="PROSITE" id="PS50930">
    <property type="entry name" value="HTH_LYTTR"/>
    <property type="match status" value="1"/>
</dbReference>
<dbReference type="SMART" id="SM00850">
    <property type="entry name" value="LytTR"/>
    <property type="match status" value="1"/>
</dbReference>
<dbReference type="RefSeq" id="WP_136339819.1">
    <property type="nucleotide sequence ID" value="NZ_SSMD01000006.1"/>
</dbReference>
<evidence type="ECO:0000313" key="4">
    <source>
        <dbReference type="Proteomes" id="UP000306113"/>
    </source>
</evidence>
<gene>
    <name evidence="3" type="ORF">E7681_13435</name>
</gene>
<feature type="transmembrane region" description="Helical" evidence="1">
    <location>
        <begin position="50"/>
        <end position="70"/>
    </location>
</feature>
<dbReference type="InterPro" id="IPR007492">
    <property type="entry name" value="LytTR_DNA-bd_dom"/>
</dbReference>
<reference evidence="3 4" key="1">
    <citation type="submission" date="2019-04" db="EMBL/GenBank/DDBJ databases">
        <title>Draft genome sequence of Youngimonas vesicularis.</title>
        <authorList>
            <person name="Hameed A."/>
        </authorList>
    </citation>
    <scope>NUCLEOTIDE SEQUENCE [LARGE SCALE GENOMIC DNA]</scope>
    <source>
        <strain evidence="3 4">CC-AMW-E</strain>
    </source>
</reference>
<dbReference type="Proteomes" id="UP000306113">
    <property type="component" value="Unassembled WGS sequence"/>
</dbReference>
<sequence length="252" mass="27290">MTGKAGQLPLTLREWRGVWVPVVVWIVATGVAALTGPFETYERLGALARTGYWALVVGVSVLCDAGFRWLMRGRSTAVRLLARLGFAAVLGGAVHLINGVVFSGWGGWGRWLWLLGVIWAVAMAVEALVALSRHAHGAAPEAEPQEAPDAAFQRRLPHDRRGALIRLEAQDHYLKAVTAKGEALILMRLADAEAELAGCDGLRVHRSHWVARGQVARVLRREGRLVLCTTDGAEVPVSRSYRAEVEAAGLTP</sequence>
<feature type="transmembrane region" description="Helical" evidence="1">
    <location>
        <begin position="18"/>
        <end position="38"/>
    </location>
</feature>
<dbReference type="Pfam" id="PF04397">
    <property type="entry name" value="LytTR"/>
    <property type="match status" value="1"/>
</dbReference>
<proteinExistence type="predicted"/>
<keyword evidence="4" id="KW-1185">Reference proteome</keyword>